<dbReference type="EMBL" id="VWOJ01000001">
    <property type="protein sequence ID" value="KAA5804895.1"/>
    <property type="molecule type" value="Genomic_DNA"/>
</dbReference>
<evidence type="ECO:0000313" key="4">
    <source>
        <dbReference type="EMBL" id="KAA5804895.1"/>
    </source>
</evidence>
<gene>
    <name evidence="4" type="ORF">F1654_02540</name>
</gene>
<dbReference type="GO" id="GO:0003955">
    <property type="term" value="F:NAD(P)H dehydrogenase (quinone) activity"/>
    <property type="evidence" value="ECO:0007669"/>
    <property type="project" value="TreeGrafter"/>
</dbReference>
<dbReference type="InterPro" id="IPR051545">
    <property type="entry name" value="NAD(P)H_dehydrogenase_qn"/>
</dbReference>
<feature type="domain" description="Flavodoxin-like fold" evidence="3">
    <location>
        <begin position="3"/>
        <end position="187"/>
    </location>
</feature>
<dbReference type="RefSeq" id="WP_150021926.1">
    <property type="nucleotide sequence ID" value="NZ_VWOJ01000001.1"/>
</dbReference>
<comment type="similarity">
    <text evidence="1">Belongs to the NAD(P)H dehydrogenase (quinone) family.</text>
</comment>
<reference evidence="4 5" key="1">
    <citation type="submission" date="2019-09" db="EMBL/GenBank/DDBJ databases">
        <authorList>
            <person name="Kevbrin V."/>
            <person name="Grouzdev D.S."/>
        </authorList>
    </citation>
    <scope>NUCLEOTIDE SEQUENCE [LARGE SCALE GENOMIC DNA]</scope>
    <source>
        <strain evidence="4 5">G-192</strain>
    </source>
</reference>
<name>A0A5M6ZLU4_9PROT</name>
<dbReference type="Pfam" id="PF02525">
    <property type="entry name" value="Flavodoxin_2"/>
    <property type="match status" value="1"/>
</dbReference>
<keyword evidence="2" id="KW-0560">Oxidoreductase</keyword>
<sequence>MSRICLINAHPDPAPQRFCHALADAYQQGAEGAGHEVSRFDAGALDYGFLTSAAAFSEPAPEPLQPVQAALQAADHVVLIYPLWLGMLPARAKALLEHLGRANMFLDTGADSSRWPAQKMRGKSARVIVTMGMPAAAYRIFFRSHSLKALETGVLGMSGFKPVRSTVFGMVEGSAERRTRMLADARRLGEQAR</sequence>
<dbReference type="InterPro" id="IPR003680">
    <property type="entry name" value="Flavodoxin_fold"/>
</dbReference>
<dbReference type="InterPro" id="IPR029039">
    <property type="entry name" value="Flavoprotein-like_sf"/>
</dbReference>
<evidence type="ECO:0000259" key="3">
    <source>
        <dbReference type="Pfam" id="PF02525"/>
    </source>
</evidence>
<organism evidence="4 5">
    <name type="scientific">Alkalicaulis satelles</name>
    <dbReference type="NCBI Taxonomy" id="2609175"/>
    <lineage>
        <taxon>Bacteria</taxon>
        <taxon>Pseudomonadati</taxon>
        <taxon>Pseudomonadota</taxon>
        <taxon>Alphaproteobacteria</taxon>
        <taxon>Maricaulales</taxon>
        <taxon>Maricaulaceae</taxon>
        <taxon>Alkalicaulis</taxon>
    </lineage>
</organism>
<dbReference type="PANTHER" id="PTHR10204:SF34">
    <property type="entry name" value="NAD(P)H DEHYDROGENASE [QUINONE] 1 ISOFORM 1"/>
    <property type="match status" value="1"/>
</dbReference>
<protein>
    <submittedName>
        <fullName evidence="4">NAD(P)H-dependent oxidoreductase</fullName>
    </submittedName>
</protein>
<dbReference type="Proteomes" id="UP000325122">
    <property type="component" value="Unassembled WGS sequence"/>
</dbReference>
<accession>A0A5M6ZLU4</accession>
<dbReference type="Gene3D" id="3.40.50.360">
    <property type="match status" value="1"/>
</dbReference>
<evidence type="ECO:0000313" key="5">
    <source>
        <dbReference type="Proteomes" id="UP000325122"/>
    </source>
</evidence>
<dbReference type="PANTHER" id="PTHR10204">
    <property type="entry name" value="NAD P H OXIDOREDUCTASE-RELATED"/>
    <property type="match status" value="1"/>
</dbReference>
<comment type="caution">
    <text evidence="4">The sequence shown here is derived from an EMBL/GenBank/DDBJ whole genome shotgun (WGS) entry which is preliminary data.</text>
</comment>
<keyword evidence="5" id="KW-1185">Reference proteome</keyword>
<proteinExistence type="inferred from homology"/>
<dbReference type="SUPFAM" id="SSF52218">
    <property type="entry name" value="Flavoproteins"/>
    <property type="match status" value="1"/>
</dbReference>
<dbReference type="GO" id="GO:0005829">
    <property type="term" value="C:cytosol"/>
    <property type="evidence" value="ECO:0007669"/>
    <property type="project" value="TreeGrafter"/>
</dbReference>
<evidence type="ECO:0000256" key="2">
    <source>
        <dbReference type="ARBA" id="ARBA00023002"/>
    </source>
</evidence>
<evidence type="ECO:0000256" key="1">
    <source>
        <dbReference type="ARBA" id="ARBA00006252"/>
    </source>
</evidence>
<dbReference type="AlphaFoldDB" id="A0A5M6ZLU4"/>